<dbReference type="PROSITE" id="PS51733">
    <property type="entry name" value="BPL_LPL_CATALYTIC"/>
    <property type="match status" value="1"/>
</dbReference>
<dbReference type="RefSeq" id="WP_052108944.1">
    <property type="nucleotide sequence ID" value="NZ_CCSE01000001.1"/>
</dbReference>
<accession>A0A078M619</accession>
<dbReference type="GO" id="GO:0009107">
    <property type="term" value="P:lipoate biosynthetic process"/>
    <property type="evidence" value="ECO:0007669"/>
    <property type="project" value="UniProtKB-UniRule"/>
</dbReference>
<dbReference type="eggNOG" id="COG0095">
    <property type="taxonomic scope" value="Bacteria"/>
</dbReference>
<dbReference type="Proteomes" id="UP000044136">
    <property type="component" value="Unassembled WGS sequence"/>
</dbReference>
<dbReference type="InterPro" id="IPR050664">
    <property type="entry name" value="Octanoyltrans_LipM/LipL"/>
</dbReference>
<dbReference type="STRING" id="1461582.BN1048_01895"/>
<evidence type="ECO:0000259" key="4">
    <source>
        <dbReference type="PROSITE" id="PS51733"/>
    </source>
</evidence>
<comment type="function">
    <text evidence="3">Catalyzes the amidotransfer (transamidation) of the octanoyl moiety from octanoyl-GcvH to the lipoyl domain of the E2 subunit of lipoate-dependent enzymes.</text>
</comment>
<protein>
    <recommendedName>
        <fullName evidence="3">Octanoyl-[GcvH]:protein N-octanoyltransferase</fullName>
        <ecNumber evidence="3">2.3.1.204</ecNumber>
    </recommendedName>
    <alternativeName>
        <fullName evidence="3">Octanoyl-[GcvH]:E2 amidotransferase</fullName>
    </alternativeName>
</protein>
<dbReference type="InterPro" id="IPR004143">
    <property type="entry name" value="BPL_LPL_catalytic"/>
</dbReference>
<dbReference type="GO" id="GO:0009249">
    <property type="term" value="P:protein lipoylation"/>
    <property type="evidence" value="ECO:0007669"/>
    <property type="project" value="UniProtKB-UniRule"/>
</dbReference>
<comment type="miscellaneous">
    <text evidence="3">The reaction proceeds via a thioester-linked acyl-enzyme intermediate.</text>
</comment>
<evidence type="ECO:0000313" key="6">
    <source>
        <dbReference type="Proteomes" id="UP000044136"/>
    </source>
</evidence>
<dbReference type="Pfam" id="PF21948">
    <property type="entry name" value="LplA-B_cat"/>
    <property type="match status" value="1"/>
</dbReference>
<comment type="pathway">
    <text evidence="3">Protein modification; protein lipoylation via endogenous pathway; protein N(6)-(lipoyl)lysine from octanoyl-[acyl-carrier-protein].</text>
</comment>
<sequence length="271" mass="30620">MTAEFFNGPLEVIGKMQTAHPFESFAFDDFLQHQISEDNVPKVRFWVHSPYIILGLQDARLPKLTFGLDYISDAGFDFIVRNSGGLGVVLDEGVLNISLVLPKADFPYIEKGYDIMTELVTKMFPEGKVEAYEISASYCPGTYDLSIGGKKFAGISQRRIKDGVAVQIYLCVTGSGSERAQFMKDFYRYAHAEDSEKFSYPVINPDHMASLNELLDADFSIEDVERRALETLQSMGAELEDYPGPDDNQQAMYEQFLGNIKERNKKYVTFD</sequence>
<evidence type="ECO:0000256" key="1">
    <source>
        <dbReference type="ARBA" id="ARBA00022679"/>
    </source>
</evidence>
<feature type="domain" description="BPL/LPL catalytic" evidence="4">
    <location>
        <begin position="37"/>
        <end position="219"/>
    </location>
</feature>
<feature type="active site" description="Acyl-thioester intermediate" evidence="3">
    <location>
        <position position="139"/>
    </location>
</feature>
<dbReference type="HOGENOM" id="CLU_067270_0_0_9"/>
<dbReference type="PANTHER" id="PTHR43679">
    <property type="entry name" value="OCTANOYLTRANSFERASE LIPM-RELATED"/>
    <property type="match status" value="1"/>
</dbReference>
<evidence type="ECO:0000256" key="3">
    <source>
        <dbReference type="HAMAP-Rule" id="MF_02119"/>
    </source>
</evidence>
<evidence type="ECO:0000313" key="5">
    <source>
        <dbReference type="EMBL" id="CEA02898.1"/>
    </source>
</evidence>
<evidence type="ECO:0000256" key="2">
    <source>
        <dbReference type="ARBA" id="ARBA00023315"/>
    </source>
</evidence>
<dbReference type="EC" id="2.3.1.204" evidence="3"/>
<dbReference type="SUPFAM" id="SSF55681">
    <property type="entry name" value="Class II aaRS and biotin synthetases"/>
    <property type="match status" value="1"/>
</dbReference>
<comment type="similarity">
    <text evidence="3">Belongs to the octanoyltransferase LipL family.</text>
</comment>
<keyword evidence="6" id="KW-1185">Reference proteome</keyword>
<organism evidence="5 6">
    <name type="scientific">Jeotgalicoccus saudimassiliensis</name>
    <dbReference type="NCBI Taxonomy" id="1461582"/>
    <lineage>
        <taxon>Bacteria</taxon>
        <taxon>Bacillati</taxon>
        <taxon>Bacillota</taxon>
        <taxon>Bacilli</taxon>
        <taxon>Bacillales</taxon>
        <taxon>Staphylococcaceae</taxon>
        <taxon>Jeotgalicoccus</taxon>
    </lineage>
</organism>
<dbReference type="GO" id="GO:0033819">
    <property type="term" value="F:lipoyl(octanoyl) transferase activity"/>
    <property type="evidence" value="ECO:0007669"/>
    <property type="project" value="InterPro"/>
</dbReference>
<dbReference type="HAMAP" id="MF_02119">
    <property type="entry name" value="LipL"/>
    <property type="match status" value="1"/>
</dbReference>
<proteinExistence type="inferred from homology"/>
<comment type="catalytic activity">
    <reaction evidence="3">
        <text>N(6)-octanoyl-L-lysyl-[glycine-cleavage complex H protein] + L-lysyl-[lipoyl-carrier protein] = N(6)-octanoyl-L-lysyl-[lipoyl-carrier protein] + L-lysyl-[glycine-cleavage complex H protein]</text>
        <dbReference type="Rhea" id="RHEA:20213"/>
        <dbReference type="Rhea" id="RHEA-COMP:10500"/>
        <dbReference type="Rhea" id="RHEA-COMP:10501"/>
        <dbReference type="Rhea" id="RHEA-COMP:10503"/>
        <dbReference type="Rhea" id="RHEA-COMP:10504"/>
        <dbReference type="ChEBI" id="CHEBI:29969"/>
        <dbReference type="ChEBI" id="CHEBI:78809"/>
        <dbReference type="EC" id="2.3.1.204"/>
    </reaction>
</comment>
<dbReference type="InterPro" id="IPR045864">
    <property type="entry name" value="aa-tRNA-synth_II/BPL/LPL"/>
</dbReference>
<keyword evidence="1 3" id="KW-0808">Transferase</keyword>
<name>A0A078M619_9STAP</name>
<dbReference type="InterPro" id="IPR024897">
    <property type="entry name" value="LipL"/>
</dbReference>
<reference evidence="5 6" key="1">
    <citation type="submission" date="2014-07" db="EMBL/GenBank/DDBJ databases">
        <authorList>
            <person name="Urmite Genomes Urmite Genomes"/>
        </authorList>
    </citation>
    <scope>NUCLEOTIDE SEQUENCE [LARGE SCALE GENOMIC DNA]</scope>
    <source>
        <strain evidence="5 6">13MG44_air</strain>
    </source>
</reference>
<dbReference type="PANTHER" id="PTHR43679:SF2">
    <property type="entry name" value="OCTANOYL-[GCVH]:PROTEIN N-OCTANOYLTRANSFERASE"/>
    <property type="match status" value="1"/>
</dbReference>
<dbReference type="AlphaFoldDB" id="A0A078M619"/>
<keyword evidence="2 3" id="KW-0012">Acyltransferase</keyword>
<feature type="site" description="Lowers pKa of active site Cys" evidence="3">
    <location>
        <position position="151"/>
    </location>
</feature>
<gene>
    <name evidence="3 5" type="primary">lipL</name>
    <name evidence="5" type="ORF">BN1048_01895</name>
</gene>
<dbReference type="EMBL" id="CCSE01000001">
    <property type="protein sequence ID" value="CEA02898.1"/>
    <property type="molecule type" value="Genomic_DNA"/>
</dbReference>
<dbReference type="CDD" id="cd16443">
    <property type="entry name" value="LplA"/>
    <property type="match status" value="1"/>
</dbReference>
<dbReference type="Gene3D" id="3.30.930.10">
    <property type="entry name" value="Bira Bifunctional Protein, Domain 2"/>
    <property type="match status" value="1"/>
</dbReference>